<dbReference type="EMBL" id="JAENBO010000003">
    <property type="protein sequence ID" value="MBJ8325898.1"/>
    <property type="molecule type" value="Genomic_DNA"/>
</dbReference>
<evidence type="ECO:0000313" key="4">
    <source>
        <dbReference type="Proteomes" id="UP000653045"/>
    </source>
</evidence>
<dbReference type="SMART" id="SM00892">
    <property type="entry name" value="Endonuclease_NS"/>
    <property type="match status" value="1"/>
</dbReference>
<keyword evidence="3" id="KW-0540">Nuclease</keyword>
<evidence type="ECO:0000256" key="1">
    <source>
        <dbReference type="SAM" id="Phobius"/>
    </source>
</evidence>
<dbReference type="GO" id="GO:0004519">
    <property type="term" value="F:endonuclease activity"/>
    <property type="evidence" value="ECO:0007669"/>
    <property type="project" value="UniProtKB-KW"/>
</dbReference>
<feature type="domain" description="DNA/RNA non-specific endonuclease/pyrophosphatase/phosphodiesterase" evidence="2">
    <location>
        <begin position="111"/>
        <end position="287"/>
    </location>
</feature>
<dbReference type="Pfam" id="PF01223">
    <property type="entry name" value="Endonuclease_NS"/>
    <property type="match status" value="1"/>
</dbReference>
<comment type="caution">
    <text evidence="3">The sequence shown here is derived from an EMBL/GenBank/DDBJ whole genome shotgun (WGS) entry which is preliminary data.</text>
</comment>
<organism evidence="3 4">
    <name type="scientific">Streptococcus pacificus</name>
    <dbReference type="NCBI Taxonomy" id="2740577"/>
    <lineage>
        <taxon>Bacteria</taxon>
        <taxon>Bacillati</taxon>
        <taxon>Bacillota</taxon>
        <taxon>Bacilli</taxon>
        <taxon>Lactobacillales</taxon>
        <taxon>Streptococcaceae</taxon>
        <taxon>Streptococcus</taxon>
    </lineage>
</organism>
<keyword evidence="3" id="KW-0378">Hydrolase</keyword>
<name>A0ABS0ZIS7_9STRE</name>
<proteinExistence type="predicted"/>
<evidence type="ECO:0000259" key="2">
    <source>
        <dbReference type="SMART" id="SM00892"/>
    </source>
</evidence>
<gene>
    <name evidence="3" type="ORF">JHK62_04355</name>
</gene>
<dbReference type="InterPro" id="IPR044929">
    <property type="entry name" value="DNA/RNA_non-sp_Endonuclease_sf"/>
</dbReference>
<accession>A0ABS0ZIS7</accession>
<dbReference type="RefSeq" id="WP_199575484.1">
    <property type="nucleotide sequence ID" value="NZ_JAENBO010000003.1"/>
</dbReference>
<dbReference type="InterPro" id="IPR001604">
    <property type="entry name" value="Endo_G_ENPP1-like_dom"/>
</dbReference>
<protein>
    <submittedName>
        <fullName evidence="3">DNA/RNA non-specific endonuclease</fullName>
    </submittedName>
</protein>
<dbReference type="Proteomes" id="UP000653045">
    <property type="component" value="Unassembled WGS sequence"/>
</dbReference>
<keyword evidence="4" id="KW-1185">Reference proteome</keyword>
<reference evidence="3 4" key="1">
    <citation type="journal article" date="2021" name="Int. J. Syst. Evol. Microbiol.">
        <title>Streptococcus vicugnae sp. nov., isolated from faeces of alpacas (Vicugna pacos) and cattle (Bos taurus), Streptococcus zalophi sp. nov., and Streptococcus pacificus sp. nov., isolated from respiratory tract of California sea lions (Zalophus californianus).</title>
        <authorList>
            <person name="Volokhov D.V."/>
            <person name="Zagorodnyaya T.A."/>
            <person name="Shen Z."/>
            <person name="Blom J."/>
            <person name="Furtak V.A."/>
            <person name="Eisenberg T."/>
            <person name="Fan P."/>
            <person name="Jeong K.C."/>
            <person name="Gao Y."/>
            <person name="Zhang S."/>
            <person name="Amselle M."/>
        </authorList>
    </citation>
    <scope>NUCLEOTIDE SEQUENCE [LARGE SCALE GENOMIC DNA]</scope>
    <source>
        <strain evidence="3 4">CSL7591</strain>
    </source>
</reference>
<keyword evidence="1" id="KW-1133">Transmembrane helix</keyword>
<evidence type="ECO:0000313" key="3">
    <source>
        <dbReference type="EMBL" id="MBJ8325898.1"/>
    </source>
</evidence>
<keyword evidence="1" id="KW-0812">Transmembrane</keyword>
<keyword evidence="1" id="KW-0472">Membrane</keyword>
<dbReference type="Gene3D" id="3.40.570.10">
    <property type="entry name" value="Extracellular Endonuclease, subunit A"/>
    <property type="match status" value="1"/>
</dbReference>
<feature type="transmembrane region" description="Helical" evidence="1">
    <location>
        <begin position="12"/>
        <end position="29"/>
    </location>
</feature>
<keyword evidence="3" id="KW-0255">Endonuclease</keyword>
<sequence>MARKSKKEQKAIISLLSVIIILGLSYIASNDAISNNHPIKQLVHIFSEDEGRQDSKQSPLQDSTPDETLARSVLTTTVIKQIGQKLEWNQAGAFIVNHNQTNLNPKVSSAPYIDIKTKEVSGEVVPTVANALLTKNTRQYKNREETGNGSTSWTPPGWHQLYDLSGDFDHAVDRGHLVAYSLIGNLRGFDPSASNPLNIATQTAWSNQANSEFSTGQNYYETIVRKGLDNNKIIRYRVTLIYDKNDIVARGRQIEAKSSDGSIEFNVFIPNVQKGLTINYETGQMTLTE</sequence>